<evidence type="ECO:0000313" key="5">
    <source>
        <dbReference type="Proteomes" id="UP000202784"/>
    </source>
</evidence>
<dbReference type="Proteomes" id="UP000202784">
    <property type="component" value="Segment"/>
</dbReference>
<dbReference type="Proteomes" id="UP000241903">
    <property type="component" value="Segment"/>
</dbReference>
<evidence type="ECO:0000313" key="4">
    <source>
        <dbReference type="EMBL" id="AOV60759.1"/>
    </source>
</evidence>
<proteinExistence type="predicted"/>
<gene>
    <name evidence="4" type="ORF">N161109_156</name>
    <name evidence="2" type="ORF">S050808_155</name>
    <name evidence="3" type="ORF">S820908_155</name>
</gene>
<evidence type="ECO:0000313" key="2">
    <source>
        <dbReference type="EMBL" id="AOV60302.1"/>
    </source>
</evidence>
<dbReference type="EMBL" id="KU686204">
    <property type="protein sequence ID" value="AOV60302.1"/>
    <property type="molecule type" value="Genomic_DNA"/>
</dbReference>
<protein>
    <submittedName>
        <fullName evidence="4">Uncharacterized protein</fullName>
    </submittedName>
</protein>
<organism evidence="4 5">
    <name type="scientific">Synechococcus phage S-CAM9</name>
    <dbReference type="NCBI Taxonomy" id="1883369"/>
    <lineage>
        <taxon>Viruses</taxon>
        <taxon>Duplodnaviria</taxon>
        <taxon>Heunggongvirae</taxon>
        <taxon>Uroviricota</taxon>
        <taxon>Caudoviricetes</taxon>
        <taxon>Pantevenvirales</taxon>
        <taxon>Kyanoviridae</taxon>
        <taxon>Kanaloavirus</taxon>
        <taxon>Kanaloavirus scam9</taxon>
    </lineage>
</organism>
<sequence length="114" mass="12386">MKTFRQFVNDITEIQEDSRRTSNKQHTQRVKANIKTFGSNYTPPNNWVPDAGPSGEGEVLTRKQIEKGRRKALRNSGTSGRTGRGGRGGGGFSSPDTATYSGISSFDPSRHGGV</sequence>
<feature type="region of interest" description="Disordered" evidence="1">
    <location>
        <begin position="36"/>
        <end position="114"/>
    </location>
</feature>
<dbReference type="RefSeq" id="YP_009322591.1">
    <property type="nucleotide sequence ID" value="NC_031922.1"/>
</dbReference>
<dbReference type="EMBL" id="KU686206">
    <property type="protein sequence ID" value="AOV60759.1"/>
    <property type="molecule type" value="Genomic_DNA"/>
</dbReference>
<dbReference type="KEGG" id="vg:30307740"/>
<accession>A0A1D8KQ53</accession>
<name>A0A1D8KQ53_9CAUD</name>
<evidence type="ECO:0000313" key="6">
    <source>
        <dbReference type="Proteomes" id="UP000240393"/>
    </source>
</evidence>
<feature type="compositionally biased region" description="Polar residues" evidence="1">
    <location>
        <begin position="94"/>
        <end position="107"/>
    </location>
</feature>
<dbReference type="Proteomes" id="UP000240393">
    <property type="component" value="Segment"/>
</dbReference>
<dbReference type="GeneID" id="30307740"/>
<feature type="compositionally biased region" description="Polar residues" evidence="1">
    <location>
        <begin position="36"/>
        <end position="45"/>
    </location>
</feature>
<feature type="compositionally biased region" description="Gly residues" evidence="1">
    <location>
        <begin position="80"/>
        <end position="92"/>
    </location>
</feature>
<evidence type="ECO:0000256" key="1">
    <source>
        <dbReference type="SAM" id="MobiDB-lite"/>
    </source>
</evidence>
<dbReference type="EMBL" id="KU686205">
    <property type="protein sequence ID" value="AOV60530.1"/>
    <property type="molecule type" value="Genomic_DNA"/>
</dbReference>
<keyword evidence="5" id="KW-1185">Reference proteome</keyword>
<evidence type="ECO:0000313" key="3">
    <source>
        <dbReference type="EMBL" id="AOV60530.1"/>
    </source>
</evidence>
<reference evidence="5 6" key="1">
    <citation type="journal article" date="2016" name="Virology">
        <title>The genomic content and context of auxiliary metabolic genes in marine cyanomyoviruses.</title>
        <authorList>
            <person name="Crummett L.T."/>
            <person name="Puxty R.J."/>
            <person name="Weihe C."/>
            <person name="Marston M.F."/>
            <person name="Martiny J.B."/>
        </authorList>
    </citation>
    <scope>NUCLEOTIDE SEQUENCE [LARGE SCALE GENOMIC DNA]</scope>
    <source>
        <strain evidence="2">0808SB05</strain>
        <strain evidence="3">0908SB82</strain>
        <strain evidence="4">1109NB16</strain>
    </source>
</reference>